<evidence type="ECO:0000313" key="2">
    <source>
        <dbReference type="Proteomes" id="UP000053127"/>
    </source>
</evidence>
<sequence>MTCSGSGTIDVNIGTLVSYTVVCADGKPGQYNEVGLRHSHKNVAVSVTAKTNGSWGLSVGWTKTIDPPG</sequence>
<comment type="caution">
    <text evidence="1">The sequence shown here is derived from an EMBL/GenBank/DDBJ whole genome shotgun (WGS) entry which is preliminary data.</text>
</comment>
<protein>
    <submittedName>
        <fullName evidence="1">Uncharacterized protein</fullName>
    </submittedName>
</protein>
<dbReference type="AlphaFoldDB" id="A0A101NMV9"/>
<keyword evidence="2" id="KW-1185">Reference proteome</keyword>
<proteinExistence type="predicted"/>
<dbReference type="EMBL" id="LMWN01000102">
    <property type="protein sequence ID" value="KUM96189.1"/>
    <property type="molecule type" value="Genomic_DNA"/>
</dbReference>
<name>A0A101NMV9_9ACTN</name>
<reference evidence="1 2" key="1">
    <citation type="submission" date="2015-10" db="EMBL/GenBank/DDBJ databases">
        <title>Draft genome sequence of Streptomyces yokosukanensis DSM 40224, type strain for the species Streptomyces yokosukanensis.</title>
        <authorList>
            <person name="Ruckert C."/>
            <person name="Winkler A."/>
            <person name="Kalinowski J."/>
            <person name="Kampfer P."/>
            <person name="Glaeser S."/>
        </authorList>
    </citation>
    <scope>NUCLEOTIDE SEQUENCE [LARGE SCALE GENOMIC DNA]</scope>
    <source>
        <strain evidence="1 2">DSM 40224</strain>
    </source>
</reference>
<evidence type="ECO:0000313" key="1">
    <source>
        <dbReference type="EMBL" id="KUM96189.1"/>
    </source>
</evidence>
<accession>A0A101NMV9</accession>
<gene>
    <name evidence="1" type="ORF">AQI95_42720</name>
</gene>
<dbReference type="Proteomes" id="UP000053127">
    <property type="component" value="Unassembled WGS sequence"/>
</dbReference>
<organism evidence="1 2">
    <name type="scientific">Streptomyces yokosukanensis</name>
    <dbReference type="NCBI Taxonomy" id="67386"/>
    <lineage>
        <taxon>Bacteria</taxon>
        <taxon>Bacillati</taxon>
        <taxon>Actinomycetota</taxon>
        <taxon>Actinomycetes</taxon>
        <taxon>Kitasatosporales</taxon>
        <taxon>Streptomycetaceae</taxon>
        <taxon>Streptomyces</taxon>
    </lineage>
</organism>